<dbReference type="AlphaFoldDB" id="A0AAD3S3N8"/>
<organism evidence="2 3">
    <name type="scientific">Nepenthes gracilis</name>
    <name type="common">Slender pitcher plant</name>
    <dbReference type="NCBI Taxonomy" id="150966"/>
    <lineage>
        <taxon>Eukaryota</taxon>
        <taxon>Viridiplantae</taxon>
        <taxon>Streptophyta</taxon>
        <taxon>Embryophyta</taxon>
        <taxon>Tracheophyta</taxon>
        <taxon>Spermatophyta</taxon>
        <taxon>Magnoliopsida</taxon>
        <taxon>eudicotyledons</taxon>
        <taxon>Gunneridae</taxon>
        <taxon>Pentapetalae</taxon>
        <taxon>Caryophyllales</taxon>
        <taxon>Nepenthaceae</taxon>
        <taxon>Nepenthes</taxon>
    </lineage>
</organism>
<feature type="chain" id="PRO_5042170434" evidence="1">
    <location>
        <begin position="20"/>
        <end position="125"/>
    </location>
</feature>
<feature type="signal peptide" evidence="1">
    <location>
        <begin position="1"/>
        <end position="19"/>
    </location>
</feature>
<keyword evidence="3" id="KW-1185">Reference proteome</keyword>
<keyword evidence="1" id="KW-0732">Signal</keyword>
<gene>
    <name evidence="2" type="ORF">Nepgr_005448</name>
</gene>
<dbReference type="Proteomes" id="UP001279734">
    <property type="component" value="Unassembled WGS sequence"/>
</dbReference>
<protein>
    <submittedName>
        <fullName evidence="2">Uncharacterized protein</fullName>
    </submittedName>
</protein>
<sequence length="125" mass="14089">MVLCYMAITWLPLMHSLEALVYRSCDIVISIISHNYASTRHASYTQISYPILVTFLSPSIIVFQVRMKQLGDSILLTIEPSVFWSLIPECCSAGVVFNFGVNLPASFCCSVTDKTNKTRMMKRGR</sequence>
<accession>A0AAD3S3N8</accession>
<name>A0AAD3S3N8_NEPGR</name>
<evidence type="ECO:0000313" key="3">
    <source>
        <dbReference type="Proteomes" id="UP001279734"/>
    </source>
</evidence>
<dbReference type="EMBL" id="BSYO01000004">
    <property type="protein sequence ID" value="GMH03609.1"/>
    <property type="molecule type" value="Genomic_DNA"/>
</dbReference>
<evidence type="ECO:0000313" key="2">
    <source>
        <dbReference type="EMBL" id="GMH03609.1"/>
    </source>
</evidence>
<proteinExistence type="predicted"/>
<reference evidence="2" key="1">
    <citation type="submission" date="2023-05" db="EMBL/GenBank/DDBJ databases">
        <title>Nepenthes gracilis genome sequencing.</title>
        <authorList>
            <person name="Fukushima K."/>
        </authorList>
    </citation>
    <scope>NUCLEOTIDE SEQUENCE</scope>
    <source>
        <strain evidence="2">SING2019-196</strain>
    </source>
</reference>
<evidence type="ECO:0000256" key="1">
    <source>
        <dbReference type="SAM" id="SignalP"/>
    </source>
</evidence>
<comment type="caution">
    <text evidence="2">The sequence shown here is derived from an EMBL/GenBank/DDBJ whole genome shotgun (WGS) entry which is preliminary data.</text>
</comment>